<dbReference type="Proteomes" id="UP000263012">
    <property type="component" value="Chromosome"/>
</dbReference>
<dbReference type="GeneID" id="37878244"/>
<keyword evidence="2" id="KW-1185">Reference proteome</keyword>
<dbReference type="AlphaFoldDB" id="A0A343TK93"/>
<evidence type="ECO:0000313" key="1">
    <source>
        <dbReference type="EMBL" id="AUX09515.1"/>
    </source>
</evidence>
<dbReference type="RefSeq" id="WP_119818219.1">
    <property type="nucleotide sequence ID" value="NZ_CP025066.1"/>
</dbReference>
<evidence type="ECO:0000313" key="2">
    <source>
        <dbReference type="Proteomes" id="UP000263012"/>
    </source>
</evidence>
<reference evidence="2" key="1">
    <citation type="submission" date="2017-11" db="EMBL/GenBank/DDBJ databases">
        <title>Phenotypic and genomic properties of facultatively anaerobic sulfur-reducing natronoarchaea from hypersaline soda lakes.</title>
        <authorList>
            <person name="Sorokin D.Y."/>
            <person name="Kublanov I.V."/>
            <person name="Roman P."/>
            <person name="Sinninghe Damste J.S."/>
            <person name="Golyshin P.N."/>
            <person name="Rojo D."/>
            <person name="Ciordia S."/>
            <person name="Mena M.D.C."/>
            <person name="Ferrer M."/>
            <person name="Messina E."/>
            <person name="Smedile F."/>
            <person name="La Spada G."/>
            <person name="La Cono V."/>
            <person name="Yakimov M.M."/>
        </authorList>
    </citation>
    <scope>NUCLEOTIDE SEQUENCE [LARGE SCALE GENOMIC DNA]</scope>
    <source>
        <strain evidence="2">AArc-Sl</strain>
    </source>
</reference>
<dbReference type="OrthoDB" id="290446at2157"/>
<dbReference type="Gene3D" id="1.10.10.10">
    <property type="entry name" value="Winged helix-like DNA-binding domain superfamily/Winged helix DNA-binding domain"/>
    <property type="match status" value="1"/>
</dbReference>
<dbReference type="CDD" id="cd00090">
    <property type="entry name" value="HTH_ARSR"/>
    <property type="match status" value="1"/>
</dbReference>
<dbReference type="SUPFAM" id="SSF46785">
    <property type="entry name" value="Winged helix' DNA-binding domain"/>
    <property type="match status" value="1"/>
</dbReference>
<gene>
    <name evidence="1" type="primary">arsR17</name>
    <name evidence="1" type="ORF">AArcSl_1889</name>
</gene>
<name>A0A343TK93_9EURY</name>
<sequence length="115" mass="13319">MGEPEPEDAFKLLCDDYARQILAHLSNQPMVAEEIGEKCEGSDSTVYDRLDQLHSLGLVSEELQIDPQGHHRKRYETILNSVHITFTEGRYEIQLEIEEDAPDRFAGMWGRMRRD</sequence>
<accession>A0A343TK93</accession>
<dbReference type="InterPro" id="IPR011991">
    <property type="entry name" value="ArsR-like_HTH"/>
</dbReference>
<protein>
    <submittedName>
        <fullName evidence="1">ArsR family transcriptional regulator</fullName>
    </submittedName>
</protein>
<dbReference type="KEGG" id="hdf:AArcSl_1889"/>
<dbReference type="EMBL" id="CP025066">
    <property type="protein sequence ID" value="AUX09515.1"/>
    <property type="molecule type" value="Genomic_DNA"/>
</dbReference>
<organism evidence="1 2">
    <name type="scientific">Halalkaliarchaeum desulfuricum</name>
    <dbReference type="NCBI Taxonomy" id="2055893"/>
    <lineage>
        <taxon>Archaea</taxon>
        <taxon>Methanobacteriati</taxon>
        <taxon>Methanobacteriota</taxon>
        <taxon>Stenosarchaea group</taxon>
        <taxon>Halobacteria</taxon>
        <taxon>Halobacteriales</taxon>
        <taxon>Haloferacaceae</taxon>
        <taxon>Halalkaliarchaeum</taxon>
    </lineage>
</organism>
<proteinExistence type="predicted"/>
<dbReference type="InterPro" id="IPR036388">
    <property type="entry name" value="WH-like_DNA-bd_sf"/>
</dbReference>
<dbReference type="InterPro" id="IPR036390">
    <property type="entry name" value="WH_DNA-bd_sf"/>
</dbReference>